<evidence type="ECO:0000256" key="9">
    <source>
        <dbReference type="ARBA" id="ARBA00022989"/>
    </source>
</evidence>
<keyword evidence="9" id="KW-1133">Transmembrane helix</keyword>
<keyword evidence="13" id="KW-0464">Manganese</keyword>
<dbReference type="Gene3D" id="3.90.550.50">
    <property type="match status" value="1"/>
</dbReference>
<sequence length="615" mass="69389">MKKCVILALSILSLTLLFSLSYFNPTSVSVSISTSPSPSRAPHVLRRRPSRATRVPLSSPSLSFLFSPNQTLHPSLVVWAHMRDLLSRPDTLPAVYDGAREASIAFKSLLSSLSLQKNSSFDSSLSEKNSCPSTVQGNSSRIDVPCGLVEDSAITLVGVPIGKNGSSQFGIELIRSDLGTNEAAATERPIVLSWNVSLDPKQPVIYQNFWLPENGWGELDMCPGTRSISTNDGNKVDGLVRCNQQQTESLTTQEIVNGSEAISNEQSKRQVKQSHLTAGFPFVEGHPFTATLWNGVEGFHMTVNGRHETSYRYRERLEPWSVTEVRVLGDLDLLSVFVNGLPVSEDSDFIADLELLRASQFDSKKEIFLLVGVFSTANNFKRRMAIRRSWMQYEAVRSGDVVVRFFTGLHKNDNVNLELWREAELYGDIQIMPFVDYYSLITLKAVAICIFGTKIAGAKYIMKTDDDAFPRIDEIISILRKSDSKALLYGLISFQSSPHRDKDSKWFVSHEEWSNELYPPWAHGPGYIISRDIAEFVVQGHEERYLQLFKLEDVAMGIWIQEYKNTGQEINYVTDDRFYNEGCESDYILAHYQSPRLLLCLWTKLQKDHRAFCCE</sequence>
<feature type="domain" description="Galectin" evidence="16">
    <location>
        <begin position="140"/>
        <end position="339"/>
    </location>
</feature>
<keyword evidence="12" id="KW-0325">Glycoprotein</keyword>
<dbReference type="PANTHER" id="PTHR11214:SF3">
    <property type="entry name" value="BETA-1,3-GALACTOSYLTRANSFERASE 6"/>
    <property type="match status" value="1"/>
</dbReference>
<name>A0A833VD11_9POAL</name>
<dbReference type="UniPathway" id="UPA00378"/>
<dbReference type="InterPro" id="IPR002659">
    <property type="entry name" value="Glyco_trans_31"/>
</dbReference>
<keyword evidence="15" id="KW-0732">Signal</keyword>
<dbReference type="Pfam" id="PF01762">
    <property type="entry name" value="Galactosyl_T"/>
    <property type="match status" value="1"/>
</dbReference>
<dbReference type="GO" id="GO:0030246">
    <property type="term" value="F:carbohydrate binding"/>
    <property type="evidence" value="ECO:0007669"/>
    <property type="project" value="InterPro"/>
</dbReference>
<dbReference type="AlphaFoldDB" id="A0A833VD11"/>
<evidence type="ECO:0000256" key="1">
    <source>
        <dbReference type="ARBA" id="ARBA00001936"/>
    </source>
</evidence>
<dbReference type="PANTHER" id="PTHR11214">
    <property type="entry name" value="BETA-1,3-N-ACETYLGLUCOSAMINYLTRANSFERASE"/>
    <property type="match status" value="1"/>
</dbReference>
<keyword evidence="7" id="KW-0812">Transmembrane</keyword>
<comment type="subcellular location">
    <subcellularLocation>
        <location evidence="2">Golgi apparatus membrane</location>
        <topology evidence="2">Single-pass type II membrane protein</topology>
    </subcellularLocation>
</comment>
<dbReference type="Pfam" id="PF00337">
    <property type="entry name" value="Gal-bind_lectin"/>
    <property type="match status" value="1"/>
</dbReference>
<dbReference type="SUPFAM" id="SSF53448">
    <property type="entry name" value="Nucleotide-diphospho-sugar transferases"/>
    <property type="match status" value="1"/>
</dbReference>
<comment type="caution">
    <text evidence="17">The sequence shown here is derived from an EMBL/GenBank/DDBJ whole genome shotgun (WGS) entry which is preliminary data.</text>
</comment>
<keyword evidence="18" id="KW-1185">Reference proteome</keyword>
<evidence type="ECO:0000256" key="14">
    <source>
        <dbReference type="SAM" id="MobiDB-lite"/>
    </source>
</evidence>
<accession>A0A833VD11</accession>
<dbReference type="InterPro" id="IPR013320">
    <property type="entry name" value="ConA-like_dom_sf"/>
</dbReference>
<comment type="cofactor">
    <cofactor evidence="1">
        <name>Mn(2+)</name>
        <dbReference type="ChEBI" id="CHEBI:29035"/>
    </cofactor>
</comment>
<evidence type="ECO:0000259" key="16">
    <source>
        <dbReference type="PROSITE" id="PS51304"/>
    </source>
</evidence>
<dbReference type="SUPFAM" id="SSF49899">
    <property type="entry name" value="Concanavalin A-like lectins/glucanases"/>
    <property type="match status" value="1"/>
</dbReference>
<comment type="similarity">
    <text evidence="4">Belongs to the glycosyltransferase 31 family.</text>
</comment>
<feature type="chain" id="PRO_5032552600" evidence="15">
    <location>
        <begin position="22"/>
        <end position="615"/>
    </location>
</feature>
<evidence type="ECO:0000256" key="10">
    <source>
        <dbReference type="ARBA" id="ARBA00023034"/>
    </source>
</evidence>
<evidence type="ECO:0000256" key="15">
    <source>
        <dbReference type="SAM" id="SignalP"/>
    </source>
</evidence>
<organism evidence="17 18">
    <name type="scientific">Carex littledalei</name>
    <dbReference type="NCBI Taxonomy" id="544730"/>
    <lineage>
        <taxon>Eukaryota</taxon>
        <taxon>Viridiplantae</taxon>
        <taxon>Streptophyta</taxon>
        <taxon>Embryophyta</taxon>
        <taxon>Tracheophyta</taxon>
        <taxon>Spermatophyta</taxon>
        <taxon>Magnoliopsida</taxon>
        <taxon>Liliopsida</taxon>
        <taxon>Poales</taxon>
        <taxon>Cyperaceae</taxon>
        <taxon>Cyperoideae</taxon>
        <taxon>Cariceae</taxon>
        <taxon>Carex</taxon>
        <taxon>Carex subgen. Euthyceras</taxon>
    </lineage>
</organism>
<dbReference type="SMART" id="SM00908">
    <property type="entry name" value="Gal-bind_lectin"/>
    <property type="match status" value="1"/>
</dbReference>
<dbReference type="Gene3D" id="2.60.120.200">
    <property type="match status" value="1"/>
</dbReference>
<evidence type="ECO:0000256" key="13">
    <source>
        <dbReference type="ARBA" id="ARBA00023211"/>
    </source>
</evidence>
<dbReference type="InterPro" id="IPR029044">
    <property type="entry name" value="Nucleotide-diphossugar_trans"/>
</dbReference>
<keyword evidence="11" id="KW-0472">Membrane</keyword>
<dbReference type="InterPro" id="IPR001079">
    <property type="entry name" value="Galectin_CRD"/>
</dbReference>
<keyword evidence="6 17" id="KW-0808">Transferase</keyword>
<evidence type="ECO:0000256" key="2">
    <source>
        <dbReference type="ARBA" id="ARBA00004323"/>
    </source>
</evidence>
<reference evidence="17" key="1">
    <citation type="submission" date="2020-01" db="EMBL/GenBank/DDBJ databases">
        <title>Genome sequence of Kobresia littledalei, the first chromosome-level genome in the family Cyperaceae.</title>
        <authorList>
            <person name="Qu G."/>
        </authorList>
    </citation>
    <scope>NUCLEOTIDE SEQUENCE</scope>
    <source>
        <strain evidence="17">C.B.Clarke</strain>
        <tissue evidence="17">Leaf</tissue>
    </source>
</reference>
<keyword evidence="10" id="KW-0333">Golgi apparatus</keyword>
<keyword evidence="5 17" id="KW-0328">Glycosyltransferase</keyword>
<evidence type="ECO:0000256" key="7">
    <source>
        <dbReference type="ARBA" id="ARBA00022692"/>
    </source>
</evidence>
<evidence type="ECO:0000256" key="4">
    <source>
        <dbReference type="ARBA" id="ARBA00008661"/>
    </source>
</evidence>
<evidence type="ECO:0000256" key="8">
    <source>
        <dbReference type="ARBA" id="ARBA00022968"/>
    </source>
</evidence>
<evidence type="ECO:0000256" key="12">
    <source>
        <dbReference type="ARBA" id="ARBA00023180"/>
    </source>
</evidence>
<dbReference type="Proteomes" id="UP000623129">
    <property type="component" value="Unassembled WGS sequence"/>
</dbReference>
<gene>
    <name evidence="17" type="ORF">FCM35_KLT21115</name>
</gene>
<comment type="pathway">
    <text evidence="3">Protein modification; protein glycosylation.</text>
</comment>
<keyword evidence="8" id="KW-0735">Signal-anchor</keyword>
<evidence type="ECO:0000256" key="3">
    <source>
        <dbReference type="ARBA" id="ARBA00004922"/>
    </source>
</evidence>
<evidence type="ECO:0000313" key="18">
    <source>
        <dbReference type="Proteomes" id="UP000623129"/>
    </source>
</evidence>
<evidence type="ECO:0000313" key="17">
    <source>
        <dbReference type="EMBL" id="KAF3334511.1"/>
    </source>
</evidence>
<dbReference type="GO" id="GO:0000139">
    <property type="term" value="C:Golgi membrane"/>
    <property type="evidence" value="ECO:0007669"/>
    <property type="project" value="UniProtKB-SubCell"/>
</dbReference>
<evidence type="ECO:0000256" key="6">
    <source>
        <dbReference type="ARBA" id="ARBA00022679"/>
    </source>
</evidence>
<evidence type="ECO:0000256" key="11">
    <source>
        <dbReference type="ARBA" id="ARBA00023136"/>
    </source>
</evidence>
<feature type="region of interest" description="Disordered" evidence="14">
    <location>
        <begin position="30"/>
        <end position="55"/>
    </location>
</feature>
<proteinExistence type="inferred from homology"/>
<dbReference type="GO" id="GO:1901137">
    <property type="term" value="P:carbohydrate derivative biosynthetic process"/>
    <property type="evidence" value="ECO:0007669"/>
    <property type="project" value="UniProtKB-ARBA"/>
</dbReference>
<evidence type="ECO:0000256" key="5">
    <source>
        <dbReference type="ARBA" id="ARBA00022676"/>
    </source>
</evidence>
<dbReference type="FunFam" id="3.90.550.50:FF:000015">
    <property type="entry name" value="Beta-1,3-galactosyltransferase GALT1"/>
    <property type="match status" value="1"/>
</dbReference>
<dbReference type="EMBL" id="SWLB01000009">
    <property type="protein sequence ID" value="KAF3334511.1"/>
    <property type="molecule type" value="Genomic_DNA"/>
</dbReference>
<dbReference type="GO" id="GO:0008378">
    <property type="term" value="F:galactosyltransferase activity"/>
    <property type="evidence" value="ECO:0007669"/>
    <property type="project" value="UniProtKB-ARBA"/>
</dbReference>
<dbReference type="OrthoDB" id="2139606at2759"/>
<protein>
    <submittedName>
        <fullName evidence="17">Putative beta-1,3-galactosyltransferase 16 isoform X1</fullName>
    </submittedName>
</protein>
<feature type="signal peptide" evidence="15">
    <location>
        <begin position="1"/>
        <end position="21"/>
    </location>
</feature>
<dbReference type="PROSITE" id="PS51304">
    <property type="entry name" value="GALECTIN"/>
    <property type="match status" value="1"/>
</dbReference>